<dbReference type="EMBL" id="JALNMH010000010">
    <property type="protein sequence ID" value="MCK7594500.1"/>
    <property type="molecule type" value="Genomic_DNA"/>
</dbReference>
<proteinExistence type="predicted"/>
<dbReference type="CDD" id="cd00093">
    <property type="entry name" value="HTH_XRE"/>
    <property type="match status" value="1"/>
</dbReference>
<sequence length="264" mass="28563">MDNPVSPAGRLLRDWRQRRQRSQQQLALDAGVSARHLSFVETGRARPSRELILQLCLALGIPLRERNRLLLAGGFAPAYAERALDSAALDAAREALQRLLAAHEPYPALVVDRHWNLQLANRPARALLGMVDPSLLQGRINVLRVSLHPRGLAPAIINLAEMRAYFMRRVGQLASDSGDPVLAELRDELAGYAPLPGEGAAGQSTGNDFAVLLRLRSPVGELALLSTLTVFGAPADVTLSELALEALFPADAETAERLTRLASA</sequence>
<dbReference type="Pfam" id="PF13560">
    <property type="entry name" value="HTH_31"/>
    <property type="match status" value="1"/>
</dbReference>
<reference evidence="2" key="1">
    <citation type="submission" date="2022-04" db="EMBL/GenBank/DDBJ databases">
        <title>Lysobacter sp. CAU 1642 isolated from sea sand.</title>
        <authorList>
            <person name="Kim W."/>
        </authorList>
    </citation>
    <scope>NUCLEOTIDE SEQUENCE</scope>
    <source>
        <strain evidence="2">CAU 1642</strain>
    </source>
</reference>
<dbReference type="InterPro" id="IPR001387">
    <property type="entry name" value="Cro/C1-type_HTH"/>
</dbReference>
<dbReference type="InterPro" id="IPR010982">
    <property type="entry name" value="Lambda_DNA-bd_dom_sf"/>
</dbReference>
<comment type="caution">
    <text evidence="2">The sequence shown here is derived from an EMBL/GenBank/DDBJ whole genome shotgun (WGS) entry which is preliminary data.</text>
</comment>
<accession>A0ABT0GIX9</accession>
<dbReference type="PANTHER" id="PTHR35010">
    <property type="entry name" value="BLL4672 PROTEIN-RELATED"/>
    <property type="match status" value="1"/>
</dbReference>
<dbReference type="RefSeq" id="WP_248209892.1">
    <property type="nucleotide sequence ID" value="NZ_JALNMH010000010.1"/>
</dbReference>
<dbReference type="SUPFAM" id="SSF47413">
    <property type="entry name" value="lambda repressor-like DNA-binding domains"/>
    <property type="match status" value="1"/>
</dbReference>
<keyword evidence="3" id="KW-1185">Reference proteome</keyword>
<evidence type="ECO:0000313" key="3">
    <source>
        <dbReference type="Proteomes" id="UP001431449"/>
    </source>
</evidence>
<gene>
    <name evidence="2" type="ORF">M0G41_12555</name>
</gene>
<dbReference type="Proteomes" id="UP001431449">
    <property type="component" value="Unassembled WGS sequence"/>
</dbReference>
<dbReference type="Gene3D" id="1.10.260.40">
    <property type="entry name" value="lambda repressor-like DNA-binding domains"/>
    <property type="match status" value="1"/>
</dbReference>
<dbReference type="PROSITE" id="PS50943">
    <property type="entry name" value="HTH_CROC1"/>
    <property type="match status" value="1"/>
</dbReference>
<evidence type="ECO:0000259" key="1">
    <source>
        <dbReference type="PROSITE" id="PS50943"/>
    </source>
</evidence>
<dbReference type="SMART" id="SM00530">
    <property type="entry name" value="HTH_XRE"/>
    <property type="match status" value="1"/>
</dbReference>
<name>A0ABT0GIX9_9GAMM</name>
<organism evidence="2 3">
    <name type="scientific">Pseudomarimonas salicorniae</name>
    <dbReference type="NCBI Taxonomy" id="2933270"/>
    <lineage>
        <taxon>Bacteria</taxon>
        <taxon>Pseudomonadati</taxon>
        <taxon>Pseudomonadota</taxon>
        <taxon>Gammaproteobacteria</taxon>
        <taxon>Lysobacterales</taxon>
        <taxon>Lysobacteraceae</taxon>
        <taxon>Pseudomarimonas</taxon>
    </lineage>
</organism>
<feature type="domain" description="HTH cro/C1-type" evidence="1">
    <location>
        <begin position="12"/>
        <end position="66"/>
    </location>
</feature>
<dbReference type="Gene3D" id="3.30.450.180">
    <property type="match status" value="1"/>
</dbReference>
<protein>
    <submittedName>
        <fullName evidence="2">Helix-turn-helix transcriptional regulator</fullName>
    </submittedName>
</protein>
<evidence type="ECO:0000313" key="2">
    <source>
        <dbReference type="EMBL" id="MCK7594500.1"/>
    </source>
</evidence>
<dbReference type="PANTHER" id="PTHR35010:SF4">
    <property type="entry name" value="BLL5781 PROTEIN"/>
    <property type="match status" value="1"/>
</dbReference>
<dbReference type="InterPro" id="IPR041413">
    <property type="entry name" value="MLTR_LBD"/>
</dbReference>
<dbReference type="Pfam" id="PF17765">
    <property type="entry name" value="MLTR_LBD"/>
    <property type="match status" value="1"/>
</dbReference>